<feature type="compositionally biased region" description="Low complexity" evidence="1">
    <location>
        <begin position="894"/>
        <end position="922"/>
    </location>
</feature>
<feature type="region of interest" description="Disordered" evidence="1">
    <location>
        <begin position="1052"/>
        <end position="1072"/>
    </location>
</feature>
<feature type="compositionally biased region" description="Gly residues" evidence="1">
    <location>
        <begin position="414"/>
        <end position="423"/>
    </location>
</feature>
<feature type="compositionally biased region" description="Low complexity" evidence="1">
    <location>
        <begin position="722"/>
        <end position="750"/>
    </location>
</feature>
<feature type="compositionally biased region" description="Low complexity" evidence="1">
    <location>
        <begin position="388"/>
        <end position="399"/>
    </location>
</feature>
<evidence type="ECO:0000313" key="3">
    <source>
        <dbReference type="Proteomes" id="UP000648908"/>
    </source>
</evidence>
<gene>
    <name evidence="2" type="ORF">JL811_03640</name>
</gene>
<feature type="compositionally biased region" description="Pro residues" evidence="1">
    <location>
        <begin position="805"/>
        <end position="817"/>
    </location>
</feature>
<feature type="region of interest" description="Disordered" evidence="1">
    <location>
        <begin position="165"/>
        <end position="636"/>
    </location>
</feature>
<feature type="compositionally biased region" description="Low complexity" evidence="1">
    <location>
        <begin position="1052"/>
        <end position="1063"/>
    </location>
</feature>
<comment type="caution">
    <text evidence="2">The sequence shown here is derived from an EMBL/GenBank/DDBJ whole genome shotgun (WGS) entry which is preliminary data.</text>
</comment>
<dbReference type="AlphaFoldDB" id="A0A8K0XYQ3"/>
<feature type="compositionally biased region" description="Basic and acidic residues" evidence="1">
    <location>
        <begin position="165"/>
        <end position="191"/>
    </location>
</feature>
<accession>A0A8K0XYQ3</accession>
<feature type="compositionally biased region" description="Polar residues" evidence="1">
    <location>
        <begin position="448"/>
        <end position="460"/>
    </location>
</feature>
<sequence length="1163" mass="117553">MKPNFALDITESHVSLLHRTSRGWMPVGEVAFDNPDLEEAIGYLRASALGLSPQGMTTKLVLPRSQVLYLTVEAPGPDKATRRAQILEALDGRTPYAPDELVFDWWGKGPEVRVAVVARETLEEAEAFAETHRLNPVSFVTIPDSPEFAGEPWFGTSKLSAKLLPEGEKVTRDQDPVTILSRDRSETKSDTDAAGSEGADADKTGEGTDTAGKDADTKAAEAIAEAEAAAKAETEAEERAAAEAERVAADRAEADRMRAEATAREAEAERLLTERREAEKAARRVEEEAARRAATAALAAEKPAATPALDGDAGGGNATGTDSPVPTFASRRREERRAEPPLSTATSAATPALQAASPGNGFSAIARPPAAPPAAPSVAPPMAPPVASPTAAPSGTPRPLGSQSATTPVAAGPSLGGAPGKDGAGAMPSIGNPAPAQNVKAADGSGTGDKSTLPQPQQAGPLTGEKTPAGSDAKDVSTQDVAATEAAAGPAPNSAPTPAAGLAKPSAGPATPADAGKAPTVRIVPQGDVPPSQAGKTLLPRAPASGSPASGSAAPTRPVSSEGLSPAKRLAAMVTAAKIPGRNGSAPPRKPAIPAAQSSESSASTAKDLPQRPKALTPRSAATPGSDATGMGAFGDRVHRQRGKPRFLGLALTGVLLVVLALIAAWSSVYLSRDDSAPETIGVAGTETPGAVSTAALPGDAATDSPQQEVPTAETVAEEAEPLPAASETAETAAQTGSETETTTKTTTATDFRPEITDDAEAAGPGPAGPASEAGQQDEIVLAAMDGPPPAFDAITLPRPGTGPDAPPEAAAPPPPAGTRYEFEPDGTIRAGTTGVVTPDGFWLIAARPPILPPERPAGAEPEAETAEPQAAETGSRAETDTSATPGSDLPQDPAAEIASEPATETETAAGTTDTPPAGPAEDGAEADAELVFAPSSEVTRRRPETRPASAEPPEQDDSAPPASEQAEDDAALSTTADSQLAGARPRLRPEELAEAASLAAAAAAAEAEAAAARLAALPVPISLRPAGRPADFSRAVAAAVASATQASTAAAAAPAQRQAAPAEIEEEDEPEVAVSAAPRIPTRASVAQQATFSNAINLSRINLIGVYGTASNRYALVRSGNGRFTKVKVGDRIDGGTVAAITSNELRYQKGGRMLSLAMPRG</sequence>
<feature type="compositionally biased region" description="Basic and acidic residues" evidence="1">
    <location>
        <begin position="228"/>
        <end position="291"/>
    </location>
</feature>
<feature type="compositionally biased region" description="Low complexity" evidence="1">
    <location>
        <begin position="540"/>
        <end position="558"/>
    </location>
</feature>
<protein>
    <recommendedName>
        <fullName evidence="4">Translation initiation factor 2</fullName>
    </recommendedName>
</protein>
<feature type="compositionally biased region" description="Pro residues" evidence="1">
    <location>
        <begin position="369"/>
        <end position="387"/>
    </location>
</feature>
<evidence type="ECO:0008006" key="4">
    <source>
        <dbReference type="Google" id="ProtNLM"/>
    </source>
</evidence>
<evidence type="ECO:0000313" key="2">
    <source>
        <dbReference type="EMBL" id="MBL4916305.1"/>
    </source>
</evidence>
<organism evidence="2 3">
    <name type="scientific">Szabonella alba</name>
    <dbReference type="NCBI Taxonomy" id="2804194"/>
    <lineage>
        <taxon>Bacteria</taxon>
        <taxon>Pseudomonadati</taxon>
        <taxon>Pseudomonadota</taxon>
        <taxon>Alphaproteobacteria</taxon>
        <taxon>Rhodobacterales</taxon>
        <taxon>Paracoccaceae</taxon>
        <taxon>Szabonella</taxon>
    </lineage>
</organism>
<dbReference type="EMBL" id="JAESVN010000001">
    <property type="protein sequence ID" value="MBL4916305.1"/>
    <property type="molecule type" value="Genomic_DNA"/>
</dbReference>
<feature type="compositionally biased region" description="Low complexity" evidence="1">
    <location>
        <begin position="762"/>
        <end position="775"/>
    </location>
</feature>
<name>A0A8K0XYQ3_9RHOB</name>
<evidence type="ECO:0000256" key="1">
    <source>
        <dbReference type="SAM" id="MobiDB-lite"/>
    </source>
</evidence>
<proteinExistence type="predicted"/>
<feature type="compositionally biased region" description="Low complexity" evidence="1">
    <location>
        <begin position="857"/>
        <end position="873"/>
    </location>
</feature>
<dbReference type="InterPro" id="IPR043129">
    <property type="entry name" value="ATPase_NBD"/>
</dbReference>
<reference evidence="2" key="1">
    <citation type="submission" date="2021-01" db="EMBL/GenBank/DDBJ databases">
        <title>Tabrizicola alba sp. nov. a motile alkaliphilic bacterium isolated from a soda lake.</title>
        <authorList>
            <person name="Szuroczki S."/>
            <person name="Abbaszade G."/>
            <person name="Schumann P."/>
            <person name="Toth E."/>
        </authorList>
    </citation>
    <scope>NUCLEOTIDE SEQUENCE</scope>
    <source>
        <strain evidence="2">DMG-N-6</strain>
    </source>
</reference>
<keyword evidence="3" id="KW-1185">Reference proteome</keyword>
<dbReference type="Proteomes" id="UP000648908">
    <property type="component" value="Unassembled WGS sequence"/>
</dbReference>
<dbReference type="SUPFAM" id="SSF53067">
    <property type="entry name" value="Actin-like ATPase domain"/>
    <property type="match status" value="1"/>
</dbReference>
<dbReference type="RefSeq" id="WP_202686969.1">
    <property type="nucleotide sequence ID" value="NZ_JAESVN010000001.1"/>
</dbReference>
<feature type="compositionally biased region" description="Low complexity" evidence="1">
    <location>
        <begin position="292"/>
        <end position="311"/>
    </location>
</feature>
<feature type="compositionally biased region" description="Low complexity" evidence="1">
    <location>
        <begin position="592"/>
        <end position="606"/>
    </location>
</feature>
<feature type="region of interest" description="Disordered" evidence="1">
    <location>
        <begin position="681"/>
        <end position="989"/>
    </location>
</feature>
<feature type="compositionally biased region" description="Low complexity" evidence="1">
    <location>
        <begin position="340"/>
        <end position="368"/>
    </location>
</feature>
<feature type="compositionally biased region" description="Low complexity" evidence="1">
    <location>
        <begin position="482"/>
        <end position="500"/>
    </location>
</feature>
<feature type="compositionally biased region" description="Basic and acidic residues" evidence="1">
    <location>
        <begin position="200"/>
        <end position="219"/>
    </location>
</feature>